<dbReference type="OrthoDB" id="3025297at2759"/>
<evidence type="ECO:0000313" key="3">
    <source>
        <dbReference type="Proteomes" id="UP000297245"/>
    </source>
</evidence>
<proteinExistence type="predicted"/>
<dbReference type="AlphaFoldDB" id="A0A4S8KU26"/>
<gene>
    <name evidence="2" type="ORF">K435DRAFT_973197</name>
</gene>
<organism evidence="2 3">
    <name type="scientific">Dendrothele bispora (strain CBS 962.96)</name>
    <dbReference type="NCBI Taxonomy" id="1314807"/>
    <lineage>
        <taxon>Eukaryota</taxon>
        <taxon>Fungi</taxon>
        <taxon>Dikarya</taxon>
        <taxon>Basidiomycota</taxon>
        <taxon>Agaricomycotina</taxon>
        <taxon>Agaricomycetes</taxon>
        <taxon>Agaricomycetidae</taxon>
        <taxon>Agaricales</taxon>
        <taxon>Agaricales incertae sedis</taxon>
        <taxon>Dendrothele</taxon>
    </lineage>
</organism>
<evidence type="ECO:0000313" key="2">
    <source>
        <dbReference type="EMBL" id="THU79366.1"/>
    </source>
</evidence>
<name>A0A4S8KU26_DENBC</name>
<dbReference type="SUPFAM" id="SSF52047">
    <property type="entry name" value="RNI-like"/>
    <property type="match status" value="1"/>
</dbReference>
<sequence length="447" mass="50907">MPFSDLSDDILLEIALCIKEHTTWLGFAALNSRCRAAALSAWLAIGRKFIIIGDHHTSTVKALKEPTKELMNVIRKIHVSSSDIIETANKSKFGLSHLKNLIIGSTMLDTLRFSRASHQQFPLIIILNFLASLQTHPSVLPDTQLNLQIRVLKLREISCCFEDCSNISPIGLAGLEILHINWWRWSDTKERRSSVTACDVLAKMIKATRYTLQSLKIDLGDLEALRKFDIRMLAGNEDDVDAWKKLRKLRVSIDVDSRSQLSDLVGTMEVIADMFPNLEKLELITDVWAYDDMIRYTPDILEPLSKLKSLHHLHLALDFERDSKDELHEDHDFKWYNRCLHRRYAATQAIANVCPITRCYWLHKDSEVNEQPYRFIIENESAAGRPGASDPSRSEGQTGSRVVKAKKSWWMEPDWDGSVIEDLPCEAVGTSAEDYATSDSDESVSRR</sequence>
<dbReference type="Proteomes" id="UP000297245">
    <property type="component" value="Unassembled WGS sequence"/>
</dbReference>
<evidence type="ECO:0008006" key="4">
    <source>
        <dbReference type="Google" id="ProtNLM"/>
    </source>
</evidence>
<dbReference type="EMBL" id="ML180035">
    <property type="protein sequence ID" value="THU79366.1"/>
    <property type="molecule type" value="Genomic_DNA"/>
</dbReference>
<feature type="region of interest" description="Disordered" evidence="1">
    <location>
        <begin position="381"/>
        <end position="405"/>
    </location>
</feature>
<accession>A0A4S8KU26</accession>
<keyword evidence="3" id="KW-1185">Reference proteome</keyword>
<protein>
    <recommendedName>
        <fullName evidence="4">F-box domain-containing protein</fullName>
    </recommendedName>
</protein>
<reference evidence="2 3" key="1">
    <citation type="journal article" date="2019" name="Nat. Ecol. Evol.">
        <title>Megaphylogeny resolves global patterns of mushroom evolution.</title>
        <authorList>
            <person name="Varga T."/>
            <person name="Krizsan K."/>
            <person name="Foldi C."/>
            <person name="Dima B."/>
            <person name="Sanchez-Garcia M."/>
            <person name="Sanchez-Ramirez S."/>
            <person name="Szollosi G.J."/>
            <person name="Szarkandi J.G."/>
            <person name="Papp V."/>
            <person name="Albert L."/>
            <person name="Andreopoulos W."/>
            <person name="Angelini C."/>
            <person name="Antonin V."/>
            <person name="Barry K.W."/>
            <person name="Bougher N.L."/>
            <person name="Buchanan P."/>
            <person name="Buyck B."/>
            <person name="Bense V."/>
            <person name="Catcheside P."/>
            <person name="Chovatia M."/>
            <person name="Cooper J."/>
            <person name="Damon W."/>
            <person name="Desjardin D."/>
            <person name="Finy P."/>
            <person name="Geml J."/>
            <person name="Haridas S."/>
            <person name="Hughes K."/>
            <person name="Justo A."/>
            <person name="Karasinski D."/>
            <person name="Kautmanova I."/>
            <person name="Kiss B."/>
            <person name="Kocsube S."/>
            <person name="Kotiranta H."/>
            <person name="LaButti K.M."/>
            <person name="Lechner B.E."/>
            <person name="Liimatainen K."/>
            <person name="Lipzen A."/>
            <person name="Lukacs Z."/>
            <person name="Mihaltcheva S."/>
            <person name="Morgado L.N."/>
            <person name="Niskanen T."/>
            <person name="Noordeloos M.E."/>
            <person name="Ohm R.A."/>
            <person name="Ortiz-Santana B."/>
            <person name="Ovrebo C."/>
            <person name="Racz N."/>
            <person name="Riley R."/>
            <person name="Savchenko A."/>
            <person name="Shiryaev A."/>
            <person name="Soop K."/>
            <person name="Spirin V."/>
            <person name="Szebenyi C."/>
            <person name="Tomsovsky M."/>
            <person name="Tulloss R.E."/>
            <person name="Uehling J."/>
            <person name="Grigoriev I.V."/>
            <person name="Vagvolgyi C."/>
            <person name="Papp T."/>
            <person name="Martin F.M."/>
            <person name="Miettinen O."/>
            <person name="Hibbett D.S."/>
            <person name="Nagy L.G."/>
        </authorList>
    </citation>
    <scope>NUCLEOTIDE SEQUENCE [LARGE SCALE GENOMIC DNA]</scope>
    <source>
        <strain evidence="2 3">CBS 962.96</strain>
    </source>
</reference>
<evidence type="ECO:0000256" key="1">
    <source>
        <dbReference type="SAM" id="MobiDB-lite"/>
    </source>
</evidence>